<evidence type="ECO:0000259" key="3">
    <source>
        <dbReference type="Pfam" id="PF14909"/>
    </source>
</evidence>
<reference evidence="4 5" key="2">
    <citation type="journal article" date="2010" name="Nucleic Acids Res.">
        <title>BeetleBase in 2010: revisions to provide comprehensive genomic information for Tribolium castaneum.</title>
        <authorList>
            <person name="Kim H.S."/>
            <person name="Murphy T."/>
            <person name="Xia J."/>
            <person name="Caragea D."/>
            <person name="Park Y."/>
            <person name="Beeman R.W."/>
            <person name="Lorenzen M.D."/>
            <person name="Butcher S."/>
            <person name="Manak J.R."/>
            <person name="Brown S.J."/>
        </authorList>
    </citation>
    <scope>GENOME REANNOTATION</scope>
    <source>
        <strain evidence="4 5">Georgia GA2</strain>
    </source>
</reference>
<dbReference type="GO" id="GO:0007283">
    <property type="term" value="P:spermatogenesis"/>
    <property type="evidence" value="ECO:0007669"/>
    <property type="project" value="InterPro"/>
</dbReference>
<dbReference type="AlphaFoldDB" id="D6WZI4"/>
<dbReference type="GO" id="GO:0032027">
    <property type="term" value="F:myosin light chain binding"/>
    <property type="evidence" value="ECO:0007669"/>
    <property type="project" value="InterPro"/>
</dbReference>
<dbReference type="STRING" id="7070.D6WZI4"/>
<dbReference type="PANTHER" id="PTHR16435">
    <property type="entry name" value="SPERMATOGENESIS-ASSOCIATED PROTEIN 6 SPATA6"/>
    <property type="match status" value="1"/>
</dbReference>
<evidence type="ECO:0000256" key="1">
    <source>
        <dbReference type="ARBA" id="ARBA00006215"/>
    </source>
</evidence>
<dbReference type="Pfam" id="PF14909">
    <property type="entry name" value="SPATA6"/>
    <property type="match status" value="1"/>
</dbReference>
<evidence type="ECO:0000256" key="2">
    <source>
        <dbReference type="ARBA" id="ARBA00022553"/>
    </source>
</evidence>
<dbReference type="InterPro" id="IPR042769">
    <property type="entry name" value="SPATA6_fam"/>
</dbReference>
<dbReference type="HOGENOM" id="CLU_657790_0_0_1"/>
<dbReference type="PANTHER" id="PTHR16435:SF6">
    <property type="entry name" value="IP09370P"/>
    <property type="match status" value="1"/>
</dbReference>
<dbReference type="OMA" id="ECRCCES"/>
<sequence length="385" mass="44003">MLDSCVQTASYKPIFPVQCNETFVFYKTFLAKHQLHELQKELHDHWLYIELVQWQSCELGNVLASFQTTLDELLFPSTVNGSIAGVDLDLLMEPTKTFPGTIAPKVEVSTKTTIEETLCVCTKPTPSTVVVNPKVITSTQRRTKKNVCRRVCHSVSYSRKKRPFKCAKGRPPFCYRKAEDDLILRKPNYETEDKCTCRESKSVERCKRISAVRIEKPELVSKQSKDCPCVSKKCPVCSQYKGYFDTEEQEKADSPPQARTNLFDANRLCSKHSKNVQCRCCRAKAWATSEEVETSDDERQKMCLCFEQKPSLAAKLHAKLAKTLSSIPRSIEWSCYDNEYECRCCESPDSSSRAELYRDLQKFYGELYEKSRSSALCLPNCPGTK</sequence>
<protein>
    <recommendedName>
        <fullName evidence="3">Spermatogenesis-associated protein 6 N-terminal domain-containing protein</fullName>
    </recommendedName>
</protein>
<dbReference type="EMBL" id="KQ971372">
    <property type="protein sequence ID" value="EFA10432.2"/>
    <property type="molecule type" value="Genomic_DNA"/>
</dbReference>
<name>D6WZI4_TRICA</name>
<keyword evidence="5" id="KW-1185">Reference proteome</keyword>
<dbReference type="InterPro" id="IPR032732">
    <property type="entry name" value="SPATA6_N"/>
</dbReference>
<dbReference type="InParanoid" id="D6WZI4"/>
<reference evidence="4 5" key="1">
    <citation type="journal article" date="2008" name="Nature">
        <title>The genome of the model beetle and pest Tribolium castaneum.</title>
        <authorList>
            <consortium name="Tribolium Genome Sequencing Consortium"/>
            <person name="Richards S."/>
            <person name="Gibbs R.A."/>
            <person name="Weinstock G.M."/>
            <person name="Brown S.J."/>
            <person name="Denell R."/>
            <person name="Beeman R.W."/>
            <person name="Gibbs R."/>
            <person name="Beeman R.W."/>
            <person name="Brown S.J."/>
            <person name="Bucher G."/>
            <person name="Friedrich M."/>
            <person name="Grimmelikhuijzen C.J."/>
            <person name="Klingler M."/>
            <person name="Lorenzen M."/>
            <person name="Richards S."/>
            <person name="Roth S."/>
            <person name="Schroder R."/>
            <person name="Tautz D."/>
            <person name="Zdobnov E.M."/>
            <person name="Muzny D."/>
            <person name="Gibbs R.A."/>
            <person name="Weinstock G.M."/>
            <person name="Attaway T."/>
            <person name="Bell S."/>
            <person name="Buhay C.J."/>
            <person name="Chandrabose M.N."/>
            <person name="Chavez D."/>
            <person name="Clerk-Blankenburg K.P."/>
            <person name="Cree A."/>
            <person name="Dao M."/>
            <person name="Davis C."/>
            <person name="Chacko J."/>
            <person name="Dinh H."/>
            <person name="Dugan-Rocha S."/>
            <person name="Fowler G."/>
            <person name="Garner T.T."/>
            <person name="Garnes J."/>
            <person name="Gnirke A."/>
            <person name="Hawes A."/>
            <person name="Hernandez J."/>
            <person name="Hines S."/>
            <person name="Holder M."/>
            <person name="Hume J."/>
            <person name="Jhangiani S.N."/>
            <person name="Joshi V."/>
            <person name="Khan Z.M."/>
            <person name="Jackson L."/>
            <person name="Kovar C."/>
            <person name="Kowis A."/>
            <person name="Lee S."/>
            <person name="Lewis L.R."/>
            <person name="Margolis J."/>
            <person name="Morgan M."/>
            <person name="Nazareth L.V."/>
            <person name="Nguyen N."/>
            <person name="Okwuonu G."/>
            <person name="Parker D."/>
            <person name="Richards S."/>
            <person name="Ruiz S.J."/>
            <person name="Santibanez J."/>
            <person name="Savard J."/>
            <person name="Scherer S.E."/>
            <person name="Schneider B."/>
            <person name="Sodergren E."/>
            <person name="Tautz D."/>
            <person name="Vattahil S."/>
            <person name="Villasana D."/>
            <person name="White C.S."/>
            <person name="Wright R."/>
            <person name="Park Y."/>
            <person name="Beeman R.W."/>
            <person name="Lord J."/>
            <person name="Oppert B."/>
            <person name="Lorenzen M."/>
            <person name="Brown S."/>
            <person name="Wang L."/>
            <person name="Savard J."/>
            <person name="Tautz D."/>
            <person name="Richards S."/>
            <person name="Weinstock G."/>
            <person name="Gibbs R.A."/>
            <person name="Liu Y."/>
            <person name="Worley K."/>
            <person name="Weinstock G."/>
            <person name="Elsik C.G."/>
            <person name="Reese J.T."/>
            <person name="Elhaik E."/>
            <person name="Landan G."/>
            <person name="Graur D."/>
            <person name="Arensburger P."/>
            <person name="Atkinson P."/>
            <person name="Beeman R.W."/>
            <person name="Beidler J."/>
            <person name="Brown S.J."/>
            <person name="Demuth J.P."/>
            <person name="Drury D.W."/>
            <person name="Du Y.Z."/>
            <person name="Fujiwara H."/>
            <person name="Lorenzen M."/>
            <person name="Maselli V."/>
            <person name="Osanai M."/>
            <person name="Park Y."/>
            <person name="Robertson H.M."/>
            <person name="Tu Z."/>
            <person name="Wang J.J."/>
            <person name="Wang S."/>
            <person name="Richards S."/>
            <person name="Song H."/>
            <person name="Zhang L."/>
            <person name="Sodergren E."/>
            <person name="Werner D."/>
            <person name="Stanke M."/>
            <person name="Morgenstern B."/>
            <person name="Solovyev V."/>
            <person name="Kosarev P."/>
            <person name="Brown G."/>
            <person name="Chen H.C."/>
            <person name="Ermolaeva O."/>
            <person name="Hlavina W."/>
            <person name="Kapustin Y."/>
            <person name="Kiryutin B."/>
            <person name="Kitts P."/>
            <person name="Maglott D."/>
            <person name="Pruitt K."/>
            <person name="Sapojnikov V."/>
            <person name="Souvorov A."/>
            <person name="Mackey A.J."/>
            <person name="Waterhouse R.M."/>
            <person name="Wyder S."/>
            <person name="Zdobnov E.M."/>
            <person name="Zdobnov E.M."/>
            <person name="Wyder S."/>
            <person name="Kriventseva E.V."/>
            <person name="Kadowaki T."/>
            <person name="Bork P."/>
            <person name="Aranda M."/>
            <person name="Bao R."/>
            <person name="Beermann A."/>
            <person name="Berns N."/>
            <person name="Bolognesi R."/>
            <person name="Bonneton F."/>
            <person name="Bopp D."/>
            <person name="Brown S.J."/>
            <person name="Bucher G."/>
            <person name="Butts T."/>
            <person name="Chaumot A."/>
            <person name="Denell R.E."/>
            <person name="Ferrier D.E."/>
            <person name="Friedrich M."/>
            <person name="Gordon C.M."/>
            <person name="Jindra M."/>
            <person name="Klingler M."/>
            <person name="Lan Q."/>
            <person name="Lattorff H.M."/>
            <person name="Laudet V."/>
            <person name="von Levetsow C."/>
            <person name="Liu Z."/>
            <person name="Lutz R."/>
            <person name="Lynch J.A."/>
            <person name="da Fonseca R.N."/>
            <person name="Posnien N."/>
            <person name="Reuter R."/>
            <person name="Roth S."/>
            <person name="Savard J."/>
            <person name="Schinko J.B."/>
            <person name="Schmitt C."/>
            <person name="Schoppmeier M."/>
            <person name="Schroder R."/>
            <person name="Shippy T.D."/>
            <person name="Simonnet F."/>
            <person name="Marques-Souza H."/>
            <person name="Tautz D."/>
            <person name="Tomoyasu Y."/>
            <person name="Trauner J."/>
            <person name="Van der Zee M."/>
            <person name="Vervoort M."/>
            <person name="Wittkopp N."/>
            <person name="Wimmer E.A."/>
            <person name="Yang X."/>
            <person name="Jones A.K."/>
            <person name="Sattelle D.B."/>
            <person name="Ebert P.R."/>
            <person name="Nelson D."/>
            <person name="Scott J.G."/>
            <person name="Beeman R.W."/>
            <person name="Muthukrishnan S."/>
            <person name="Kramer K.J."/>
            <person name="Arakane Y."/>
            <person name="Beeman R.W."/>
            <person name="Zhu Q."/>
            <person name="Hogenkamp D."/>
            <person name="Dixit R."/>
            <person name="Oppert B."/>
            <person name="Jiang H."/>
            <person name="Zou Z."/>
            <person name="Marshall J."/>
            <person name="Elpidina E."/>
            <person name="Vinokurov K."/>
            <person name="Oppert C."/>
            <person name="Zou Z."/>
            <person name="Evans J."/>
            <person name="Lu Z."/>
            <person name="Zhao P."/>
            <person name="Sumathipala N."/>
            <person name="Altincicek B."/>
            <person name="Vilcinskas A."/>
            <person name="Williams M."/>
            <person name="Hultmark D."/>
            <person name="Hetru C."/>
            <person name="Jiang H."/>
            <person name="Grimmelikhuijzen C.J."/>
            <person name="Hauser F."/>
            <person name="Cazzamali G."/>
            <person name="Williamson M."/>
            <person name="Park Y."/>
            <person name="Li B."/>
            <person name="Tanaka Y."/>
            <person name="Predel R."/>
            <person name="Neupert S."/>
            <person name="Schachtner J."/>
            <person name="Verleyen P."/>
            <person name="Raible F."/>
            <person name="Bork P."/>
            <person name="Friedrich M."/>
            <person name="Walden K.K."/>
            <person name="Robertson H.M."/>
            <person name="Angeli S."/>
            <person name="Foret S."/>
            <person name="Bucher G."/>
            <person name="Schuetz S."/>
            <person name="Maleszka R."/>
            <person name="Wimmer E.A."/>
            <person name="Beeman R.W."/>
            <person name="Lorenzen M."/>
            <person name="Tomoyasu Y."/>
            <person name="Miller S.C."/>
            <person name="Grossmann D."/>
            <person name="Bucher G."/>
        </authorList>
    </citation>
    <scope>NUCLEOTIDE SEQUENCE [LARGE SCALE GENOMIC DNA]</scope>
    <source>
        <strain evidence="4 5">Georgia GA2</strain>
    </source>
</reference>
<dbReference type="Proteomes" id="UP000007266">
    <property type="component" value="Linkage group 9"/>
</dbReference>
<evidence type="ECO:0000313" key="5">
    <source>
        <dbReference type="Proteomes" id="UP000007266"/>
    </source>
</evidence>
<dbReference type="GO" id="GO:0120212">
    <property type="term" value="C:sperm head-tail coupling apparatus"/>
    <property type="evidence" value="ECO:0007669"/>
    <property type="project" value="InterPro"/>
</dbReference>
<organism evidence="4 5">
    <name type="scientific">Tribolium castaneum</name>
    <name type="common">Red flour beetle</name>
    <dbReference type="NCBI Taxonomy" id="7070"/>
    <lineage>
        <taxon>Eukaryota</taxon>
        <taxon>Metazoa</taxon>
        <taxon>Ecdysozoa</taxon>
        <taxon>Arthropoda</taxon>
        <taxon>Hexapoda</taxon>
        <taxon>Insecta</taxon>
        <taxon>Pterygota</taxon>
        <taxon>Neoptera</taxon>
        <taxon>Endopterygota</taxon>
        <taxon>Coleoptera</taxon>
        <taxon>Polyphaga</taxon>
        <taxon>Cucujiformia</taxon>
        <taxon>Tenebrionidae</taxon>
        <taxon>Tenebrionidae incertae sedis</taxon>
        <taxon>Tribolium</taxon>
    </lineage>
</organism>
<comment type="similarity">
    <text evidence="1">Belongs to the SPATA6 family.</text>
</comment>
<evidence type="ECO:0000313" key="4">
    <source>
        <dbReference type="EMBL" id="EFA10432.2"/>
    </source>
</evidence>
<feature type="domain" description="Spermatogenesis-associated protein 6 N-terminal" evidence="3">
    <location>
        <begin position="1"/>
        <end position="114"/>
    </location>
</feature>
<accession>D6WZI4</accession>
<keyword evidence="2" id="KW-0597">Phosphoprotein</keyword>
<proteinExistence type="inferred from homology"/>
<gene>
    <name evidence="4" type="primary">AUGUSTUS-3.0.2_12675</name>
    <name evidence="4" type="ORF">TcasGA2_TC012675</name>
</gene>
<dbReference type="eggNOG" id="ENOG502S8SR">
    <property type="taxonomic scope" value="Eukaryota"/>
</dbReference>